<organism evidence="3 4">
    <name type="scientific">Phialemonium thermophilum</name>
    <dbReference type="NCBI Taxonomy" id="223376"/>
    <lineage>
        <taxon>Eukaryota</taxon>
        <taxon>Fungi</taxon>
        <taxon>Dikarya</taxon>
        <taxon>Ascomycota</taxon>
        <taxon>Pezizomycotina</taxon>
        <taxon>Sordariomycetes</taxon>
        <taxon>Sordariomycetidae</taxon>
        <taxon>Cephalothecales</taxon>
        <taxon>Cephalothecaceae</taxon>
        <taxon>Phialemonium</taxon>
    </lineage>
</organism>
<feature type="compositionally biased region" description="Basic and acidic residues" evidence="1">
    <location>
        <begin position="154"/>
        <end position="180"/>
    </location>
</feature>
<dbReference type="InterPro" id="IPR001202">
    <property type="entry name" value="WW_dom"/>
</dbReference>
<gene>
    <name evidence="3" type="ORF">VTK73DRAFT_536</name>
</gene>
<proteinExistence type="predicted"/>
<feature type="region of interest" description="Disordered" evidence="1">
    <location>
        <begin position="1"/>
        <end position="58"/>
    </location>
</feature>
<accession>A0ABR3XE53</accession>
<dbReference type="EMBL" id="JAZHXJ010000110">
    <property type="protein sequence ID" value="KAL1874209.1"/>
    <property type="molecule type" value="Genomic_DNA"/>
</dbReference>
<evidence type="ECO:0000313" key="4">
    <source>
        <dbReference type="Proteomes" id="UP001586593"/>
    </source>
</evidence>
<feature type="domain" description="WW" evidence="2">
    <location>
        <begin position="54"/>
        <end position="88"/>
    </location>
</feature>
<evidence type="ECO:0000256" key="1">
    <source>
        <dbReference type="SAM" id="MobiDB-lite"/>
    </source>
</evidence>
<dbReference type="SUPFAM" id="SSF51045">
    <property type="entry name" value="WW domain"/>
    <property type="match status" value="1"/>
</dbReference>
<feature type="compositionally biased region" description="Pro residues" evidence="1">
    <location>
        <begin position="47"/>
        <end position="57"/>
    </location>
</feature>
<evidence type="ECO:0000259" key="2">
    <source>
        <dbReference type="PROSITE" id="PS50020"/>
    </source>
</evidence>
<name>A0ABR3XE53_9PEZI</name>
<sequence length="210" mass="23906">MAYSGDYRREYDDRDSKYEEERYRQSYRREIDPYSDRDQADARAPVYSPPPDKPPIPAGWIPQYHHHYQRWYYYEEASGRSQWEAPGYLPERPLMAGADRAYDAHPGLGAGSYATYEDSDARDHSRGSGMGGALLGAAGGAVAGVVLAEAVHELSRSASDDDSLREAREHYEEALDEARSSDASSSEQEELEEAREEYEEEYADEYYDDD</sequence>
<evidence type="ECO:0000313" key="3">
    <source>
        <dbReference type="EMBL" id="KAL1874209.1"/>
    </source>
</evidence>
<comment type="caution">
    <text evidence="3">The sequence shown here is derived from an EMBL/GenBank/DDBJ whole genome shotgun (WGS) entry which is preliminary data.</text>
</comment>
<feature type="compositionally biased region" description="Basic and acidic residues" evidence="1">
    <location>
        <begin position="1"/>
        <end position="41"/>
    </location>
</feature>
<keyword evidence="4" id="KW-1185">Reference proteome</keyword>
<feature type="region of interest" description="Disordered" evidence="1">
    <location>
        <begin position="154"/>
        <end position="210"/>
    </location>
</feature>
<reference evidence="3 4" key="1">
    <citation type="journal article" date="2024" name="Commun. Biol.">
        <title>Comparative genomic analysis of thermophilic fungi reveals convergent evolutionary adaptations and gene losses.</title>
        <authorList>
            <person name="Steindorff A.S."/>
            <person name="Aguilar-Pontes M.V."/>
            <person name="Robinson A.J."/>
            <person name="Andreopoulos B."/>
            <person name="LaButti K."/>
            <person name="Kuo A."/>
            <person name="Mondo S."/>
            <person name="Riley R."/>
            <person name="Otillar R."/>
            <person name="Haridas S."/>
            <person name="Lipzen A."/>
            <person name="Grimwood J."/>
            <person name="Schmutz J."/>
            <person name="Clum A."/>
            <person name="Reid I.D."/>
            <person name="Moisan M.C."/>
            <person name="Butler G."/>
            <person name="Nguyen T.T.M."/>
            <person name="Dewar K."/>
            <person name="Conant G."/>
            <person name="Drula E."/>
            <person name="Henrissat B."/>
            <person name="Hansel C."/>
            <person name="Singer S."/>
            <person name="Hutchinson M.I."/>
            <person name="de Vries R.P."/>
            <person name="Natvig D.O."/>
            <person name="Powell A.J."/>
            <person name="Tsang A."/>
            <person name="Grigoriev I.V."/>
        </authorList>
    </citation>
    <scope>NUCLEOTIDE SEQUENCE [LARGE SCALE GENOMIC DNA]</scope>
    <source>
        <strain evidence="3 4">ATCC 24622</strain>
    </source>
</reference>
<dbReference type="PROSITE" id="PS50020">
    <property type="entry name" value="WW_DOMAIN_2"/>
    <property type="match status" value="1"/>
</dbReference>
<dbReference type="InterPro" id="IPR036020">
    <property type="entry name" value="WW_dom_sf"/>
</dbReference>
<dbReference type="Proteomes" id="UP001586593">
    <property type="component" value="Unassembled WGS sequence"/>
</dbReference>
<dbReference type="Gene3D" id="2.20.70.10">
    <property type="match status" value="1"/>
</dbReference>
<protein>
    <recommendedName>
        <fullName evidence="2">WW domain-containing protein</fullName>
    </recommendedName>
</protein>
<feature type="compositionally biased region" description="Acidic residues" evidence="1">
    <location>
        <begin position="187"/>
        <end position="210"/>
    </location>
</feature>